<keyword evidence="1" id="KW-0732">Signal</keyword>
<feature type="signal peptide" evidence="1">
    <location>
        <begin position="1"/>
        <end position="33"/>
    </location>
</feature>
<sequence length="200" mass="22449">MFSAIFARSPTQYFILKHLLLFALLAATTHTFAQDGRLPLDSKNSINYTDSGQPKLGKAELHQKVREWVEKKFGNAENAITSDDKQAGIILITSYIPVIHSDYQYVRFDLGVQYKDNQYDARITTLDGVSAEHSPVRLNAKENDNITAKEQIAKTENNRKKRKDAELALQLAKADNDGINTSLYNLLADLKTYIVGSKAD</sequence>
<dbReference type="Proteomes" id="UP000600214">
    <property type="component" value="Unassembled WGS sequence"/>
</dbReference>
<feature type="chain" id="PRO_5047085485" description="DUF4468 domain-containing protein" evidence="1">
    <location>
        <begin position="34"/>
        <end position="200"/>
    </location>
</feature>
<gene>
    <name evidence="3" type="ORF">GCM10007423_03730</name>
</gene>
<protein>
    <recommendedName>
        <fullName evidence="2">DUF4468 domain-containing protein</fullName>
    </recommendedName>
</protein>
<evidence type="ECO:0000313" key="3">
    <source>
        <dbReference type="EMBL" id="GGH22116.1"/>
    </source>
</evidence>
<dbReference type="Gene3D" id="3.30.530.80">
    <property type="match status" value="1"/>
</dbReference>
<dbReference type="EMBL" id="BMIA01000001">
    <property type="protein sequence ID" value="GGH22116.1"/>
    <property type="molecule type" value="Genomic_DNA"/>
</dbReference>
<comment type="caution">
    <text evidence="3">The sequence shown here is derived from an EMBL/GenBank/DDBJ whole genome shotgun (WGS) entry which is preliminary data.</text>
</comment>
<reference evidence="4" key="1">
    <citation type="journal article" date="2019" name="Int. J. Syst. Evol. Microbiol.">
        <title>The Global Catalogue of Microorganisms (GCM) 10K type strain sequencing project: providing services to taxonomists for standard genome sequencing and annotation.</title>
        <authorList>
            <consortium name="The Broad Institute Genomics Platform"/>
            <consortium name="The Broad Institute Genome Sequencing Center for Infectious Disease"/>
            <person name="Wu L."/>
            <person name="Ma J."/>
        </authorList>
    </citation>
    <scope>NUCLEOTIDE SEQUENCE [LARGE SCALE GENOMIC DNA]</scope>
    <source>
        <strain evidence="4">CGMCC 1.15288</strain>
    </source>
</reference>
<name>A0ABQ1YF32_9BACT</name>
<dbReference type="InterPro" id="IPR027823">
    <property type="entry name" value="DUF4468"/>
</dbReference>
<accession>A0ABQ1YF32</accession>
<evidence type="ECO:0000256" key="1">
    <source>
        <dbReference type="SAM" id="SignalP"/>
    </source>
</evidence>
<evidence type="ECO:0000259" key="2">
    <source>
        <dbReference type="Pfam" id="PF14730"/>
    </source>
</evidence>
<dbReference type="Pfam" id="PF14730">
    <property type="entry name" value="DUF4468"/>
    <property type="match status" value="1"/>
</dbReference>
<evidence type="ECO:0000313" key="4">
    <source>
        <dbReference type="Proteomes" id="UP000600214"/>
    </source>
</evidence>
<organism evidence="3 4">
    <name type="scientific">Dyadobacter endophyticus</name>
    <dbReference type="NCBI Taxonomy" id="1749036"/>
    <lineage>
        <taxon>Bacteria</taxon>
        <taxon>Pseudomonadati</taxon>
        <taxon>Bacteroidota</taxon>
        <taxon>Cytophagia</taxon>
        <taxon>Cytophagales</taxon>
        <taxon>Spirosomataceae</taxon>
        <taxon>Dyadobacter</taxon>
    </lineage>
</organism>
<proteinExistence type="predicted"/>
<keyword evidence="4" id="KW-1185">Reference proteome</keyword>
<feature type="domain" description="DUF4468" evidence="2">
    <location>
        <begin position="54"/>
        <end position="125"/>
    </location>
</feature>